<organism evidence="11 12">
    <name type="scientific">Puccinia sorghi</name>
    <dbReference type="NCBI Taxonomy" id="27349"/>
    <lineage>
        <taxon>Eukaryota</taxon>
        <taxon>Fungi</taxon>
        <taxon>Dikarya</taxon>
        <taxon>Basidiomycota</taxon>
        <taxon>Pucciniomycotina</taxon>
        <taxon>Pucciniomycetes</taxon>
        <taxon>Pucciniales</taxon>
        <taxon>Pucciniaceae</taxon>
        <taxon>Puccinia</taxon>
    </lineage>
</organism>
<keyword evidence="4 10" id="KW-0337">GPI-anchor biosynthesis</keyword>
<evidence type="ECO:0000256" key="9">
    <source>
        <dbReference type="ARBA" id="ARBA00023180"/>
    </source>
</evidence>
<sequence>MRMEEDMVSVRYKTELEEGTSGFHRTLRTRLWVSEEEEYWENKMAAGCGEVGLLYQFPETVIVDQDEVQMRHAEGRLSEPPFLSRPSLPSDRLYVWAHRDIEAPAISRLPTIPSREAVLFRPLLPSWQNLSLLLPFHLRYLPPIQTPTDSPQTLLQINPPMLIKLCNHSTSSSKFTPQLNPNTLRLITQSLPVPPGQSLHLLPTTNQLPLLLSIPVGIQQDELWVQLISTAAVCIVFVWICSCLIPRHPLPHKKIH</sequence>
<dbReference type="PANTHER" id="PTHR28650:SF1">
    <property type="entry name" value="PHOSPHATIDYLINOSITOL-GLYCAN BIOSYNTHESIS CLASS X PROTEIN"/>
    <property type="match status" value="1"/>
</dbReference>
<evidence type="ECO:0000256" key="8">
    <source>
        <dbReference type="ARBA" id="ARBA00023136"/>
    </source>
</evidence>
<dbReference type="GO" id="GO:0005789">
    <property type="term" value="C:endoplasmic reticulum membrane"/>
    <property type="evidence" value="ECO:0007669"/>
    <property type="project" value="UniProtKB-SubCell"/>
</dbReference>
<name>A0A0L6VM89_9BASI</name>
<dbReference type="SMART" id="SM00780">
    <property type="entry name" value="PIG-X"/>
    <property type="match status" value="1"/>
</dbReference>
<dbReference type="GO" id="GO:0006506">
    <property type="term" value="P:GPI anchor biosynthetic process"/>
    <property type="evidence" value="ECO:0007669"/>
    <property type="project" value="UniProtKB-UniPathway"/>
</dbReference>
<dbReference type="OrthoDB" id="5546453at2759"/>
<protein>
    <recommendedName>
        <fullName evidence="10">Protein PBN1</fullName>
    </recommendedName>
</protein>
<evidence type="ECO:0000313" key="12">
    <source>
        <dbReference type="Proteomes" id="UP000037035"/>
    </source>
</evidence>
<comment type="function">
    <text evidence="10">Required for proper folding and/or the stability of a subset of proteins in the endoplasmic reticulum. Component of glycosylphosphatidylinositol-mannosyltransferase 1 which transfers the first of the 4 mannoses in the GPI-anchor precursors during GPI-anchor biosynthesis. Probably acts by stabilizing the mannosyltransferase GPI14.</text>
</comment>
<dbReference type="STRING" id="27349.A0A0L6VM89"/>
<comment type="pathway">
    <text evidence="2 10">Glycolipid biosynthesis; glycosylphosphatidylinositol-anchor biosynthesis.</text>
</comment>
<keyword evidence="7 10" id="KW-1133">Transmembrane helix</keyword>
<dbReference type="Pfam" id="PF08320">
    <property type="entry name" value="PIG-X"/>
    <property type="match status" value="1"/>
</dbReference>
<dbReference type="PANTHER" id="PTHR28650">
    <property type="entry name" value="PHOSPHATIDYLINOSITOL-GLYCAN BIOSYNTHESIS CLASS X PROTEIN"/>
    <property type="match status" value="1"/>
</dbReference>
<keyword evidence="9" id="KW-0325">Glycoprotein</keyword>
<dbReference type="EMBL" id="LAVV01003910">
    <property type="protein sequence ID" value="KNZ61824.1"/>
    <property type="molecule type" value="Genomic_DNA"/>
</dbReference>
<evidence type="ECO:0000256" key="5">
    <source>
        <dbReference type="ARBA" id="ARBA00022692"/>
    </source>
</evidence>
<keyword evidence="8 10" id="KW-0472">Membrane</keyword>
<keyword evidence="6 10" id="KW-0256">Endoplasmic reticulum</keyword>
<evidence type="ECO:0000256" key="10">
    <source>
        <dbReference type="RuleBase" id="RU366056"/>
    </source>
</evidence>
<evidence type="ECO:0000256" key="7">
    <source>
        <dbReference type="ARBA" id="ARBA00022989"/>
    </source>
</evidence>
<evidence type="ECO:0000256" key="6">
    <source>
        <dbReference type="ARBA" id="ARBA00022824"/>
    </source>
</evidence>
<comment type="subcellular location">
    <subcellularLocation>
        <location evidence="1 10">Endoplasmic reticulum membrane</location>
        <topology evidence="1 10">Single-pass membrane protein</topology>
    </subcellularLocation>
</comment>
<comment type="similarity">
    <text evidence="3 10">Belongs to the PIGX family.</text>
</comment>
<evidence type="ECO:0000256" key="4">
    <source>
        <dbReference type="ARBA" id="ARBA00022502"/>
    </source>
</evidence>
<dbReference type="InterPro" id="IPR040039">
    <property type="entry name" value="PIGX"/>
</dbReference>
<comment type="caution">
    <text evidence="11">The sequence shown here is derived from an EMBL/GenBank/DDBJ whole genome shotgun (WGS) entry which is preliminary data.</text>
</comment>
<evidence type="ECO:0000256" key="2">
    <source>
        <dbReference type="ARBA" id="ARBA00004687"/>
    </source>
</evidence>
<accession>A0A0L6VM89</accession>
<proteinExistence type="inferred from homology"/>
<dbReference type="AlphaFoldDB" id="A0A0L6VM89"/>
<gene>
    <name evidence="11" type="ORF">VP01_1351g3</name>
</gene>
<evidence type="ECO:0000313" key="11">
    <source>
        <dbReference type="EMBL" id="KNZ61824.1"/>
    </source>
</evidence>
<evidence type="ECO:0000256" key="1">
    <source>
        <dbReference type="ARBA" id="ARBA00004389"/>
    </source>
</evidence>
<dbReference type="VEuPathDB" id="FungiDB:VP01_1351g3"/>
<keyword evidence="5 10" id="KW-0812">Transmembrane</keyword>
<dbReference type="InterPro" id="IPR013233">
    <property type="entry name" value="PIG-X/PBN1"/>
</dbReference>
<reference evidence="11 12" key="1">
    <citation type="submission" date="2015-08" db="EMBL/GenBank/DDBJ databases">
        <title>Next Generation Sequencing and Analysis of the Genome of Puccinia sorghi L Schw, the Causal Agent of Maize Common Rust.</title>
        <authorList>
            <person name="Rochi L."/>
            <person name="Burguener G."/>
            <person name="Darino M."/>
            <person name="Turjanski A."/>
            <person name="Kreff E."/>
            <person name="Dieguez M.J."/>
            <person name="Sacco F."/>
        </authorList>
    </citation>
    <scope>NUCLEOTIDE SEQUENCE [LARGE SCALE GENOMIC DNA]</scope>
    <source>
        <strain evidence="11 12">RO10H11247</strain>
    </source>
</reference>
<evidence type="ECO:0000256" key="3">
    <source>
        <dbReference type="ARBA" id="ARBA00010345"/>
    </source>
</evidence>
<dbReference type="Proteomes" id="UP000037035">
    <property type="component" value="Unassembled WGS sequence"/>
</dbReference>
<dbReference type="UniPathway" id="UPA00196"/>
<feature type="transmembrane region" description="Helical" evidence="10">
    <location>
        <begin position="223"/>
        <end position="245"/>
    </location>
</feature>
<keyword evidence="12" id="KW-1185">Reference proteome</keyword>